<evidence type="ECO:0000313" key="9">
    <source>
        <dbReference type="Proteomes" id="UP000232122"/>
    </source>
</evidence>
<reference evidence="8" key="1">
    <citation type="submission" date="2017-07" db="EMBL/GenBank/DDBJ databases">
        <title>Leptospira spp. isolated from tropical soils.</title>
        <authorList>
            <person name="Thibeaux R."/>
            <person name="Iraola G."/>
            <person name="Ferres I."/>
            <person name="Bierque E."/>
            <person name="Girault D."/>
            <person name="Soupe-Gilbert M.-E."/>
            <person name="Picardeau M."/>
            <person name="Goarant C."/>
        </authorList>
    </citation>
    <scope>NUCLEOTIDE SEQUENCE [LARGE SCALE GENOMIC DNA]</scope>
    <source>
        <strain evidence="8">ATI7-C-A5</strain>
    </source>
</reference>
<keyword evidence="5" id="KW-0411">Iron-sulfur</keyword>
<keyword evidence="9" id="KW-1185">Reference proteome</keyword>
<dbReference type="AlphaFoldDB" id="A0A2N0BB92"/>
<dbReference type="Pfam" id="PF04055">
    <property type="entry name" value="Radical_SAM"/>
    <property type="match status" value="1"/>
</dbReference>
<reference evidence="7" key="3">
    <citation type="submission" date="2023-10" db="EMBL/GenBank/DDBJ databases">
        <authorList>
            <person name="Picardeau M."/>
            <person name="Thibeaux R."/>
        </authorList>
    </citation>
    <scope>NUCLEOTIDE SEQUENCE</scope>
    <source>
        <strain evidence="7">ATI7-C-A5</strain>
    </source>
</reference>
<evidence type="ECO:0000259" key="6">
    <source>
        <dbReference type="PROSITE" id="PS51918"/>
    </source>
</evidence>
<protein>
    <submittedName>
        <fullName evidence="8">Spiro-SPASM protein</fullName>
    </submittedName>
</protein>
<keyword evidence="4" id="KW-0408">Iron</keyword>
<dbReference type="NCBIfam" id="TIGR04321">
    <property type="entry name" value="spiroSPASM"/>
    <property type="match status" value="1"/>
</dbReference>
<dbReference type="GO" id="GO:0003824">
    <property type="term" value="F:catalytic activity"/>
    <property type="evidence" value="ECO:0007669"/>
    <property type="project" value="InterPro"/>
</dbReference>
<dbReference type="SUPFAM" id="SSF102114">
    <property type="entry name" value="Radical SAM enzymes"/>
    <property type="match status" value="1"/>
</dbReference>
<organism evidence="8">
    <name type="scientific">Leptospira ellisii</name>
    <dbReference type="NCBI Taxonomy" id="2023197"/>
    <lineage>
        <taxon>Bacteria</taxon>
        <taxon>Pseudomonadati</taxon>
        <taxon>Spirochaetota</taxon>
        <taxon>Spirochaetia</taxon>
        <taxon>Leptospirales</taxon>
        <taxon>Leptospiraceae</taxon>
        <taxon>Leptospira</taxon>
    </lineage>
</organism>
<reference evidence="7 9" key="2">
    <citation type="journal article" date="2018" name="Microb. Genom.">
        <title>Deciphering the unexplored Leptospira diversity from soils uncovers genomic evolution to virulence.</title>
        <authorList>
            <person name="Thibeaux R."/>
            <person name="Iraola G."/>
            <person name="Ferres I."/>
            <person name="Bierque E."/>
            <person name="Girault D."/>
            <person name="Soupe-Gilbert M.E."/>
            <person name="Picardeau M."/>
            <person name="Goarant C."/>
        </authorList>
    </citation>
    <scope>NUCLEOTIDE SEQUENCE [LARGE SCALE GENOMIC DNA]</scope>
    <source>
        <strain evidence="7 9">ATI7-C-A5</strain>
    </source>
</reference>
<dbReference type="Proteomes" id="UP000232122">
    <property type="component" value="Unassembled WGS sequence"/>
</dbReference>
<name>A0A2N0BB92_9LEPT</name>
<keyword evidence="3" id="KW-0479">Metal-binding</keyword>
<dbReference type="SFLD" id="SFLDS00029">
    <property type="entry name" value="Radical_SAM"/>
    <property type="match status" value="1"/>
</dbReference>
<dbReference type="CDD" id="cd01335">
    <property type="entry name" value="Radical_SAM"/>
    <property type="match status" value="1"/>
</dbReference>
<evidence type="ECO:0000256" key="4">
    <source>
        <dbReference type="ARBA" id="ARBA00023004"/>
    </source>
</evidence>
<dbReference type="Gene3D" id="3.20.20.70">
    <property type="entry name" value="Aldolase class I"/>
    <property type="match status" value="1"/>
</dbReference>
<evidence type="ECO:0000256" key="5">
    <source>
        <dbReference type="ARBA" id="ARBA00023014"/>
    </source>
</evidence>
<dbReference type="CDD" id="cd21109">
    <property type="entry name" value="SPASM"/>
    <property type="match status" value="1"/>
</dbReference>
<dbReference type="EMBL" id="NPEF01000043">
    <property type="protein sequence ID" value="PJZ93784.1"/>
    <property type="molecule type" value="Genomic_DNA"/>
</dbReference>
<accession>A0A2N0BB92</accession>
<keyword evidence="2" id="KW-0949">S-adenosyl-L-methionine</keyword>
<feature type="domain" description="Radical SAM core" evidence="6">
    <location>
        <begin position="233"/>
        <end position="456"/>
    </location>
</feature>
<dbReference type="InterPro" id="IPR050377">
    <property type="entry name" value="Radical_SAM_PqqE_MftC-like"/>
</dbReference>
<evidence type="ECO:0000256" key="3">
    <source>
        <dbReference type="ARBA" id="ARBA00022723"/>
    </source>
</evidence>
<dbReference type="InterPro" id="IPR027608">
    <property type="entry name" value="Spiro_SPASM"/>
</dbReference>
<comment type="cofactor">
    <cofactor evidence="1">
        <name>[4Fe-4S] cluster</name>
        <dbReference type="ChEBI" id="CHEBI:49883"/>
    </cofactor>
</comment>
<proteinExistence type="predicted"/>
<dbReference type="InterPro" id="IPR013785">
    <property type="entry name" value="Aldolase_TIM"/>
</dbReference>
<dbReference type="GO" id="GO:0051536">
    <property type="term" value="F:iron-sulfur cluster binding"/>
    <property type="evidence" value="ECO:0007669"/>
    <property type="project" value="UniProtKB-KW"/>
</dbReference>
<dbReference type="GO" id="GO:0046872">
    <property type="term" value="F:metal ion binding"/>
    <property type="evidence" value="ECO:0007669"/>
    <property type="project" value="UniProtKB-KW"/>
</dbReference>
<dbReference type="RefSeq" id="WP_100764788.1">
    <property type="nucleotide sequence ID" value="NZ_NPEF02000021.1"/>
</dbReference>
<gene>
    <name evidence="7" type="ORF">CH379_016455</name>
    <name evidence="8" type="ORF">CH379_05925</name>
</gene>
<evidence type="ECO:0000313" key="7">
    <source>
        <dbReference type="EMBL" id="MDV6237225.1"/>
    </source>
</evidence>
<evidence type="ECO:0000313" key="8">
    <source>
        <dbReference type="EMBL" id="PJZ93784.1"/>
    </source>
</evidence>
<dbReference type="PROSITE" id="PS51918">
    <property type="entry name" value="RADICAL_SAM"/>
    <property type="match status" value="1"/>
</dbReference>
<dbReference type="PANTHER" id="PTHR11228:SF7">
    <property type="entry name" value="PQQA PEPTIDE CYCLASE"/>
    <property type="match status" value="1"/>
</dbReference>
<evidence type="ECO:0000256" key="1">
    <source>
        <dbReference type="ARBA" id="ARBA00001966"/>
    </source>
</evidence>
<dbReference type="OrthoDB" id="335556at2"/>
<dbReference type="PANTHER" id="PTHR11228">
    <property type="entry name" value="RADICAL SAM DOMAIN PROTEIN"/>
    <property type="match status" value="1"/>
</dbReference>
<dbReference type="Pfam" id="PF13186">
    <property type="entry name" value="SPASM"/>
    <property type="match status" value="1"/>
</dbReference>
<dbReference type="EMBL" id="NPEF02000021">
    <property type="protein sequence ID" value="MDV6237225.1"/>
    <property type="molecule type" value="Genomic_DNA"/>
</dbReference>
<dbReference type="InterPro" id="IPR023885">
    <property type="entry name" value="4Fe4S-binding_SPASM_dom"/>
</dbReference>
<dbReference type="InterPro" id="IPR007197">
    <property type="entry name" value="rSAM"/>
</dbReference>
<sequence length="517" mass="59963">MKFPISHSAVFLDSATEKLLRSLSSVENERILRLSLSRISEILPGSEVVFNVWPFPQDPKTYNFLNIQIMEIPGENNAEESDFLREVASSLPPSRTGDADWDDASFFYFTGLFPCLDPALSRELYERHDRYLSQYSYSENLPVGIVPYILSREFVNALPKELKTSAHDYLLKNINHYDVEIFYHAPDLRQYRLDFSVRNRRSLNLIAGFLNSKEDWNYSEIRPWIEDKPEVFRTGPSYLELEIYRGCELGCTFCPRQYGGKEKDGNRIEVPLLEKLLAQREQSFSDEYTVCFGGLGEPLLHPDFVPLLSTSLKFPMLQELIVETALYPDAEPVLKFLETLSAEDKERITWIVNLTTLDPERYGSLYGKRELQKVLTNIEKLQNVFPKNRIYLQFLKIEETEDEVETWVDETEKRGFGVVLQKYNRFAGLMPEKRTSDLTPIQREFCWHLDRDLYVNSDGTVSVCRQVPGRELGNLHKENLIDIWRKGLPAFSRSLNGEHESTGAPCLSCDEWYTFNA</sequence>
<comment type="caution">
    <text evidence="8">The sequence shown here is derived from an EMBL/GenBank/DDBJ whole genome shotgun (WGS) entry which is preliminary data.</text>
</comment>
<evidence type="ECO:0000256" key="2">
    <source>
        <dbReference type="ARBA" id="ARBA00022691"/>
    </source>
</evidence>
<dbReference type="InterPro" id="IPR058240">
    <property type="entry name" value="rSAM_sf"/>
</dbReference>